<dbReference type="PROSITE" id="PS00078">
    <property type="entry name" value="COX2"/>
    <property type="match status" value="1"/>
</dbReference>
<dbReference type="InterPro" id="IPR002429">
    <property type="entry name" value="CcO_II-like_C"/>
</dbReference>
<keyword evidence="18" id="KW-0732">Signal</keyword>
<feature type="region of interest" description="Disordered" evidence="16">
    <location>
        <begin position="15"/>
        <end position="91"/>
    </location>
</feature>
<dbReference type="EMBL" id="QFNF01000001">
    <property type="protein sequence ID" value="PZO81036.1"/>
    <property type="molecule type" value="Genomic_DNA"/>
</dbReference>
<feature type="domain" description="Cytochrome oxidase subunit II copper A binding" evidence="19">
    <location>
        <begin position="186"/>
        <end position="328"/>
    </location>
</feature>
<dbReference type="Gene3D" id="1.10.287.90">
    <property type="match status" value="1"/>
</dbReference>
<dbReference type="InterPro" id="IPR008972">
    <property type="entry name" value="Cupredoxin"/>
</dbReference>
<evidence type="ECO:0000256" key="15">
    <source>
        <dbReference type="RuleBase" id="RU004024"/>
    </source>
</evidence>
<keyword evidence="7" id="KW-1278">Translocase</keyword>
<feature type="transmembrane region" description="Helical" evidence="17">
    <location>
        <begin position="156"/>
        <end position="178"/>
    </location>
</feature>
<evidence type="ECO:0000256" key="3">
    <source>
        <dbReference type="ARBA" id="ARBA00022448"/>
    </source>
</evidence>
<feature type="compositionally biased region" description="Polar residues" evidence="16">
    <location>
        <begin position="371"/>
        <end position="384"/>
    </location>
</feature>
<evidence type="ECO:0000256" key="13">
    <source>
        <dbReference type="ARBA" id="ARBA00047816"/>
    </source>
</evidence>
<dbReference type="AlphaFoldDB" id="A0A2W4ZHA4"/>
<feature type="transmembrane region" description="Helical" evidence="17">
    <location>
        <begin position="114"/>
        <end position="135"/>
    </location>
</feature>
<evidence type="ECO:0000256" key="16">
    <source>
        <dbReference type="SAM" id="MobiDB-lite"/>
    </source>
</evidence>
<feature type="chain" id="PRO_5015849332" description="Cytochrome c oxidase subunit 2" evidence="18">
    <location>
        <begin position="19"/>
        <end position="395"/>
    </location>
</feature>
<evidence type="ECO:0000313" key="21">
    <source>
        <dbReference type="EMBL" id="PZO81036.1"/>
    </source>
</evidence>
<evidence type="ECO:0000256" key="8">
    <source>
        <dbReference type="ARBA" id="ARBA00022982"/>
    </source>
</evidence>
<dbReference type="PROSITE" id="PS50999">
    <property type="entry name" value="COX2_TM"/>
    <property type="match status" value="1"/>
</dbReference>
<dbReference type="EC" id="7.1.1.9" evidence="15"/>
<keyword evidence="6 15" id="KW-0479">Metal-binding</keyword>
<evidence type="ECO:0000256" key="6">
    <source>
        <dbReference type="ARBA" id="ARBA00022723"/>
    </source>
</evidence>
<dbReference type="GO" id="GO:0005886">
    <property type="term" value="C:plasma membrane"/>
    <property type="evidence" value="ECO:0007669"/>
    <property type="project" value="UniProtKB-SubCell"/>
</dbReference>
<comment type="caution">
    <text evidence="21">The sequence shown here is derived from an EMBL/GenBank/DDBJ whole genome shotgun (WGS) entry which is preliminary data.</text>
</comment>
<evidence type="ECO:0000256" key="10">
    <source>
        <dbReference type="ARBA" id="ARBA00023008"/>
    </source>
</evidence>
<evidence type="ECO:0000256" key="18">
    <source>
        <dbReference type="SAM" id="SignalP"/>
    </source>
</evidence>
<dbReference type="InterPro" id="IPR011759">
    <property type="entry name" value="Cyt_c_oxidase_su2_TM_dom"/>
</dbReference>
<protein>
    <recommendedName>
        <fullName evidence="15">Cytochrome c oxidase subunit 2</fullName>
        <ecNumber evidence="15">7.1.1.9</ecNumber>
    </recommendedName>
</protein>
<dbReference type="InterPro" id="IPR036257">
    <property type="entry name" value="Cyt_c_oxidase_su2_TM_sf"/>
</dbReference>
<dbReference type="SUPFAM" id="SSF81464">
    <property type="entry name" value="Cytochrome c oxidase subunit II-like, transmembrane region"/>
    <property type="match status" value="1"/>
</dbReference>
<comment type="catalytic activity">
    <reaction evidence="13 15">
        <text>4 Fe(II)-[cytochrome c] + O2 + 8 H(+)(in) = 4 Fe(III)-[cytochrome c] + 2 H2O + 4 H(+)(out)</text>
        <dbReference type="Rhea" id="RHEA:11436"/>
        <dbReference type="Rhea" id="RHEA-COMP:10350"/>
        <dbReference type="Rhea" id="RHEA-COMP:14399"/>
        <dbReference type="ChEBI" id="CHEBI:15377"/>
        <dbReference type="ChEBI" id="CHEBI:15378"/>
        <dbReference type="ChEBI" id="CHEBI:15379"/>
        <dbReference type="ChEBI" id="CHEBI:29033"/>
        <dbReference type="ChEBI" id="CHEBI:29034"/>
        <dbReference type="EC" id="7.1.1.9"/>
    </reaction>
</comment>
<dbReference type="GO" id="GO:0004129">
    <property type="term" value="F:cytochrome-c oxidase activity"/>
    <property type="evidence" value="ECO:0007669"/>
    <property type="project" value="UniProtKB-EC"/>
</dbReference>
<dbReference type="CDD" id="cd13912">
    <property type="entry name" value="CcO_II_C"/>
    <property type="match status" value="1"/>
</dbReference>
<evidence type="ECO:0000256" key="11">
    <source>
        <dbReference type="ARBA" id="ARBA00023136"/>
    </source>
</evidence>
<dbReference type="Pfam" id="PF00116">
    <property type="entry name" value="COX2"/>
    <property type="match status" value="1"/>
</dbReference>
<evidence type="ECO:0000313" key="22">
    <source>
        <dbReference type="Proteomes" id="UP000248614"/>
    </source>
</evidence>
<dbReference type="InterPro" id="IPR034210">
    <property type="entry name" value="CcO_II_C"/>
</dbReference>
<dbReference type="GO" id="GO:0042773">
    <property type="term" value="P:ATP synthesis coupled electron transport"/>
    <property type="evidence" value="ECO:0007669"/>
    <property type="project" value="TreeGrafter"/>
</dbReference>
<dbReference type="PRINTS" id="PR01166">
    <property type="entry name" value="CYCOXIDASEII"/>
</dbReference>
<keyword evidence="9 17" id="KW-1133">Transmembrane helix</keyword>
<keyword evidence="10 15" id="KW-0186">Copper</keyword>
<dbReference type="PANTHER" id="PTHR22888:SF9">
    <property type="entry name" value="CYTOCHROME C OXIDASE SUBUNIT 2"/>
    <property type="match status" value="1"/>
</dbReference>
<reference evidence="21 22" key="1">
    <citation type="submission" date="2017-08" db="EMBL/GenBank/DDBJ databases">
        <title>Infants hospitalized years apart are colonized by the same room-sourced microbial strains.</title>
        <authorList>
            <person name="Brooks B."/>
            <person name="Olm M.R."/>
            <person name="Firek B.A."/>
            <person name="Baker R."/>
            <person name="Thomas B.C."/>
            <person name="Morowitz M.J."/>
            <person name="Banfield J.F."/>
        </authorList>
    </citation>
    <scope>NUCLEOTIDE SEQUENCE [LARGE SCALE GENOMIC DNA]</scope>
    <source>
        <strain evidence="21">S2_018_000_R3_110</strain>
    </source>
</reference>
<evidence type="ECO:0000256" key="5">
    <source>
        <dbReference type="ARBA" id="ARBA00022692"/>
    </source>
</evidence>
<accession>A0A2W4ZHA4</accession>
<dbReference type="PROSITE" id="PS50857">
    <property type="entry name" value="COX2_CUA"/>
    <property type="match status" value="1"/>
</dbReference>
<name>A0A2W4ZHA4_9SPHN</name>
<evidence type="ECO:0000256" key="17">
    <source>
        <dbReference type="SAM" id="Phobius"/>
    </source>
</evidence>
<feature type="compositionally biased region" description="Gly residues" evidence="16">
    <location>
        <begin position="385"/>
        <end position="395"/>
    </location>
</feature>
<sequence>MRMFVIAAAAALAGTAHAQQPAAVTPGSGEVATAPQAGAPPPGSAAADPTGQAAPAATAAAPAPAAMPDPTLNADGSPRMIATPHVGQPSDRAVDLQQQFTPNGREAKDFHNHILMPVIVAISLLVLFLLGYVAIRFREKANPVPSKTSHNTTIEIIWTAAPVLILALIAVPSIGLLARQFKPAPDNAVTLKAIGNQWFWSYEYPDYGGVSVTANMLKERGEVAAGQRFRTDADGPRLLAVDNRIVLPVGVPIRLITTATDVIHSWAIPAFWIKLDAVPGRLNETSFTIEKPGLYFGQCSELCGARHAYMPIAVEAVPQAQFEQWIRAKGGTLPSAAQAAAPSSAVIPQPGADVADATSNASEAADVPVVNATQAASPSTQRATGNGGGVGNVDQ</sequence>
<dbReference type="InterPro" id="IPR045187">
    <property type="entry name" value="CcO_II"/>
</dbReference>
<comment type="similarity">
    <text evidence="2 14">Belongs to the cytochrome c oxidase subunit 2 family.</text>
</comment>
<dbReference type="Pfam" id="PF02790">
    <property type="entry name" value="COX2_TM"/>
    <property type="match status" value="1"/>
</dbReference>
<evidence type="ECO:0000256" key="12">
    <source>
        <dbReference type="ARBA" id="ARBA00024688"/>
    </source>
</evidence>
<evidence type="ECO:0000259" key="19">
    <source>
        <dbReference type="PROSITE" id="PS50857"/>
    </source>
</evidence>
<evidence type="ECO:0000256" key="14">
    <source>
        <dbReference type="RuleBase" id="RU000456"/>
    </source>
</evidence>
<feature type="domain" description="Cytochrome oxidase subunit II transmembrane region profile" evidence="20">
    <location>
        <begin position="88"/>
        <end position="184"/>
    </location>
</feature>
<evidence type="ECO:0000256" key="9">
    <source>
        <dbReference type="ARBA" id="ARBA00022989"/>
    </source>
</evidence>
<comment type="cofactor">
    <cofactor evidence="15">
        <name>Cu cation</name>
        <dbReference type="ChEBI" id="CHEBI:23378"/>
    </cofactor>
    <text evidence="15">Binds a copper A center.</text>
</comment>
<evidence type="ECO:0000259" key="20">
    <source>
        <dbReference type="PROSITE" id="PS50999"/>
    </source>
</evidence>
<organism evidence="21 22">
    <name type="scientific">Sphingomonas hengshuiensis</name>
    <dbReference type="NCBI Taxonomy" id="1609977"/>
    <lineage>
        <taxon>Bacteria</taxon>
        <taxon>Pseudomonadati</taxon>
        <taxon>Pseudomonadota</taxon>
        <taxon>Alphaproteobacteria</taxon>
        <taxon>Sphingomonadales</taxon>
        <taxon>Sphingomonadaceae</taxon>
        <taxon>Sphingomonas</taxon>
    </lineage>
</organism>
<dbReference type="NCBIfam" id="TIGR02866">
    <property type="entry name" value="CoxB"/>
    <property type="match status" value="1"/>
</dbReference>
<feature type="compositionally biased region" description="Low complexity" evidence="16">
    <location>
        <begin position="44"/>
        <end position="71"/>
    </location>
</feature>
<feature type="signal peptide" evidence="18">
    <location>
        <begin position="1"/>
        <end position="18"/>
    </location>
</feature>
<evidence type="ECO:0000256" key="7">
    <source>
        <dbReference type="ARBA" id="ARBA00022967"/>
    </source>
</evidence>
<evidence type="ECO:0000256" key="2">
    <source>
        <dbReference type="ARBA" id="ARBA00007866"/>
    </source>
</evidence>
<feature type="region of interest" description="Disordered" evidence="16">
    <location>
        <begin position="349"/>
        <end position="395"/>
    </location>
</feature>
<dbReference type="GO" id="GO:0005507">
    <property type="term" value="F:copper ion binding"/>
    <property type="evidence" value="ECO:0007669"/>
    <property type="project" value="InterPro"/>
</dbReference>
<dbReference type="SUPFAM" id="SSF49503">
    <property type="entry name" value="Cupredoxins"/>
    <property type="match status" value="1"/>
</dbReference>
<evidence type="ECO:0000256" key="4">
    <source>
        <dbReference type="ARBA" id="ARBA00022660"/>
    </source>
</evidence>
<keyword evidence="5 14" id="KW-0812">Transmembrane</keyword>
<dbReference type="GO" id="GO:0016491">
    <property type="term" value="F:oxidoreductase activity"/>
    <property type="evidence" value="ECO:0007669"/>
    <property type="project" value="InterPro"/>
</dbReference>
<dbReference type="InterPro" id="IPR014222">
    <property type="entry name" value="Cyt_c_oxidase_su2"/>
</dbReference>
<dbReference type="InterPro" id="IPR001505">
    <property type="entry name" value="Copper_CuA"/>
</dbReference>
<evidence type="ECO:0000256" key="1">
    <source>
        <dbReference type="ARBA" id="ARBA00004141"/>
    </source>
</evidence>
<gene>
    <name evidence="21" type="primary">coxB</name>
    <name evidence="21" type="ORF">DI632_00200</name>
</gene>
<keyword evidence="4 14" id="KW-0679">Respiratory chain</keyword>
<dbReference type="PANTHER" id="PTHR22888">
    <property type="entry name" value="CYTOCHROME C OXIDASE, SUBUNIT II"/>
    <property type="match status" value="1"/>
</dbReference>
<keyword evidence="8 14" id="KW-0249">Electron transport</keyword>
<dbReference type="Proteomes" id="UP000248614">
    <property type="component" value="Unassembled WGS sequence"/>
</dbReference>
<comment type="subcellular location">
    <subcellularLocation>
        <location evidence="14">Cell membrane</location>
        <topology evidence="14">Multi-pass membrane protein</topology>
    </subcellularLocation>
    <subcellularLocation>
        <location evidence="1">Membrane</location>
        <topology evidence="1">Multi-pass membrane protein</topology>
    </subcellularLocation>
</comment>
<keyword evidence="11 17" id="KW-0472">Membrane</keyword>
<comment type="function">
    <text evidence="12 15">Subunits I and II form the functional core of the enzyme complex. Electrons originating in cytochrome c are transferred via heme a and Cu(A) to the binuclear center formed by heme a3 and Cu(B).</text>
</comment>
<dbReference type="Gene3D" id="2.60.40.420">
    <property type="entry name" value="Cupredoxins - blue copper proteins"/>
    <property type="match status" value="1"/>
</dbReference>
<keyword evidence="3 14" id="KW-0813">Transport</keyword>
<proteinExistence type="inferred from homology"/>